<keyword evidence="8" id="KW-1185">Reference proteome</keyword>
<protein>
    <submittedName>
        <fullName evidence="7">Amino acid ABC transporter permease</fullName>
    </submittedName>
</protein>
<evidence type="ECO:0000256" key="4">
    <source>
        <dbReference type="ARBA" id="ARBA00023136"/>
    </source>
</evidence>
<dbReference type="Proteomes" id="UP001596392">
    <property type="component" value="Unassembled WGS sequence"/>
</dbReference>
<proteinExistence type="inferred from homology"/>
<feature type="transmembrane region" description="Helical" evidence="5">
    <location>
        <begin position="163"/>
        <end position="182"/>
    </location>
</feature>
<dbReference type="PROSITE" id="PS50928">
    <property type="entry name" value="ABC_TM1"/>
    <property type="match status" value="1"/>
</dbReference>
<dbReference type="CDD" id="cd06261">
    <property type="entry name" value="TM_PBP2"/>
    <property type="match status" value="1"/>
</dbReference>
<evidence type="ECO:0000313" key="7">
    <source>
        <dbReference type="EMBL" id="MFC7243943.1"/>
    </source>
</evidence>
<dbReference type="InterPro" id="IPR043429">
    <property type="entry name" value="ArtM/GltK/GlnP/TcyL/YhdX-like"/>
</dbReference>
<feature type="transmembrane region" description="Helical" evidence="5">
    <location>
        <begin position="74"/>
        <end position="100"/>
    </location>
</feature>
<evidence type="ECO:0000313" key="8">
    <source>
        <dbReference type="Proteomes" id="UP001596392"/>
    </source>
</evidence>
<dbReference type="InterPro" id="IPR035906">
    <property type="entry name" value="MetI-like_sf"/>
</dbReference>
<keyword evidence="5" id="KW-0813">Transport</keyword>
<dbReference type="EMBL" id="JBHTAC010000014">
    <property type="protein sequence ID" value="MFC7243943.1"/>
    <property type="molecule type" value="Genomic_DNA"/>
</dbReference>
<feature type="domain" description="ABC transmembrane type-1" evidence="6">
    <location>
        <begin position="76"/>
        <end position="282"/>
    </location>
</feature>
<dbReference type="PANTHER" id="PTHR30614:SF21">
    <property type="entry name" value="AMINO ACID ABC TRANSPORTER PERMEASE"/>
    <property type="match status" value="1"/>
</dbReference>
<feature type="transmembrane region" description="Helical" evidence="5">
    <location>
        <begin position="21"/>
        <end position="39"/>
    </location>
</feature>
<feature type="transmembrane region" description="Helical" evidence="5">
    <location>
        <begin position="219"/>
        <end position="241"/>
    </location>
</feature>
<comment type="caution">
    <text evidence="7">The sequence shown here is derived from an EMBL/GenBank/DDBJ whole genome shotgun (WGS) entry which is preliminary data.</text>
</comment>
<evidence type="ECO:0000256" key="3">
    <source>
        <dbReference type="ARBA" id="ARBA00022989"/>
    </source>
</evidence>
<dbReference type="RefSeq" id="WP_376807048.1">
    <property type="nucleotide sequence ID" value="NZ_JBHTAC010000014.1"/>
</dbReference>
<evidence type="ECO:0000259" key="6">
    <source>
        <dbReference type="PROSITE" id="PS50928"/>
    </source>
</evidence>
<sequence>MSPQSSVLYDAPGPRTRRRTTVAAVLIGVLLLVGAYYLVYRPLEANGQFTALKWGPLVDPDDPNLSLVWERIRLGIIATLTAAALAIVCSLLAGTLLAIARMLLKEQAKRRYAGMPAAAAYTLRGLNTALRGITRFCVEVFRGLPVLVTIFFAWRISGISDPLWPLVIGLSIYNSVVIAEIIRSGMEGLPRGQREAADSLGLTPFQAILLVQLPQAFRIMLPALISQLVVILKDTTLGYIITYEDILAVAQQMIQILQNPIQMYTIIGAMFIAINYALSQLAGYVQRRVSRVRAHKPATPAAAPAANEPVVLDA</sequence>
<dbReference type="Gene3D" id="1.10.3720.10">
    <property type="entry name" value="MetI-like"/>
    <property type="match status" value="1"/>
</dbReference>
<comment type="similarity">
    <text evidence="5">Belongs to the binding-protein-dependent transport system permease family.</text>
</comment>
<comment type="subcellular location">
    <subcellularLocation>
        <location evidence="5">Cell membrane</location>
        <topology evidence="5">Multi-pass membrane protein</topology>
    </subcellularLocation>
    <subcellularLocation>
        <location evidence="1">Membrane</location>
        <topology evidence="1">Multi-pass membrane protein</topology>
    </subcellularLocation>
</comment>
<keyword evidence="3 5" id="KW-1133">Transmembrane helix</keyword>
<dbReference type="PANTHER" id="PTHR30614">
    <property type="entry name" value="MEMBRANE COMPONENT OF AMINO ACID ABC TRANSPORTER"/>
    <property type="match status" value="1"/>
</dbReference>
<feature type="transmembrane region" description="Helical" evidence="5">
    <location>
        <begin position="140"/>
        <end position="157"/>
    </location>
</feature>
<feature type="transmembrane region" description="Helical" evidence="5">
    <location>
        <begin position="261"/>
        <end position="285"/>
    </location>
</feature>
<dbReference type="Pfam" id="PF00528">
    <property type="entry name" value="BPD_transp_1"/>
    <property type="match status" value="1"/>
</dbReference>
<dbReference type="SUPFAM" id="SSF161098">
    <property type="entry name" value="MetI-like"/>
    <property type="match status" value="1"/>
</dbReference>
<name>A0ABW2H0X8_9ACTN</name>
<evidence type="ECO:0000256" key="5">
    <source>
        <dbReference type="RuleBase" id="RU363032"/>
    </source>
</evidence>
<keyword evidence="4 5" id="KW-0472">Membrane</keyword>
<dbReference type="InterPro" id="IPR000515">
    <property type="entry name" value="MetI-like"/>
</dbReference>
<accession>A0ABW2H0X8</accession>
<keyword evidence="2 5" id="KW-0812">Transmembrane</keyword>
<evidence type="ECO:0000256" key="2">
    <source>
        <dbReference type="ARBA" id="ARBA00022692"/>
    </source>
</evidence>
<reference evidence="8" key="1">
    <citation type="journal article" date="2019" name="Int. J. Syst. Evol. Microbiol.">
        <title>The Global Catalogue of Microorganisms (GCM) 10K type strain sequencing project: providing services to taxonomists for standard genome sequencing and annotation.</title>
        <authorList>
            <consortium name="The Broad Institute Genomics Platform"/>
            <consortium name="The Broad Institute Genome Sequencing Center for Infectious Disease"/>
            <person name="Wu L."/>
            <person name="Ma J."/>
        </authorList>
    </citation>
    <scope>NUCLEOTIDE SEQUENCE [LARGE SCALE GENOMIC DNA]</scope>
    <source>
        <strain evidence="8">CGMCC 1.9106</strain>
    </source>
</reference>
<organism evidence="7 8">
    <name type="scientific">Catellatospora aurea</name>
    <dbReference type="NCBI Taxonomy" id="1337874"/>
    <lineage>
        <taxon>Bacteria</taxon>
        <taxon>Bacillati</taxon>
        <taxon>Actinomycetota</taxon>
        <taxon>Actinomycetes</taxon>
        <taxon>Micromonosporales</taxon>
        <taxon>Micromonosporaceae</taxon>
        <taxon>Catellatospora</taxon>
    </lineage>
</organism>
<evidence type="ECO:0000256" key="1">
    <source>
        <dbReference type="ARBA" id="ARBA00004141"/>
    </source>
</evidence>
<gene>
    <name evidence="7" type="ORF">ACFQO7_15850</name>
</gene>